<protein>
    <submittedName>
        <fullName evidence="1">Uncharacterized protein</fullName>
    </submittedName>
</protein>
<evidence type="ECO:0000313" key="1">
    <source>
        <dbReference type="EMBL" id="KAK5898841.1"/>
    </source>
</evidence>
<accession>A0AAN8C7S3</accession>
<organism evidence="1 2">
    <name type="scientific">Champsocephalus esox</name>
    <name type="common">pike icefish</name>
    <dbReference type="NCBI Taxonomy" id="159716"/>
    <lineage>
        <taxon>Eukaryota</taxon>
        <taxon>Metazoa</taxon>
        <taxon>Chordata</taxon>
        <taxon>Craniata</taxon>
        <taxon>Vertebrata</taxon>
        <taxon>Euteleostomi</taxon>
        <taxon>Actinopterygii</taxon>
        <taxon>Neopterygii</taxon>
        <taxon>Teleostei</taxon>
        <taxon>Neoteleostei</taxon>
        <taxon>Acanthomorphata</taxon>
        <taxon>Eupercaria</taxon>
        <taxon>Perciformes</taxon>
        <taxon>Notothenioidei</taxon>
        <taxon>Channichthyidae</taxon>
        <taxon>Champsocephalus</taxon>
    </lineage>
</organism>
<name>A0AAN8C7S3_9TELE</name>
<dbReference type="AlphaFoldDB" id="A0AAN8C7S3"/>
<reference evidence="1 2" key="1">
    <citation type="journal article" date="2023" name="Mol. Biol. Evol.">
        <title>Genomics of Secondarily Temperate Adaptation in the Only Non-Antarctic Icefish.</title>
        <authorList>
            <person name="Rivera-Colon A.G."/>
            <person name="Rayamajhi N."/>
            <person name="Minhas B.F."/>
            <person name="Madrigal G."/>
            <person name="Bilyk K.T."/>
            <person name="Yoon V."/>
            <person name="Hune M."/>
            <person name="Gregory S."/>
            <person name="Cheng C.H.C."/>
            <person name="Catchen J.M."/>
        </authorList>
    </citation>
    <scope>NUCLEOTIDE SEQUENCE [LARGE SCALE GENOMIC DNA]</scope>
    <source>
        <strain evidence="1">JC2023a</strain>
    </source>
</reference>
<gene>
    <name evidence="1" type="ORF">CesoFtcFv8_008380</name>
</gene>
<sequence length="103" mass="11105">MGEGGEGRVSHAFALWLGQQACATGVVSPPSPPPFSPPPLACCPTRDGGPAAMRTGAPGHLMRGVLFLIKDGQGIITIIIRRCTMEHASLRYGWEKRDYWGMR</sequence>
<dbReference type="Proteomes" id="UP001335648">
    <property type="component" value="Unassembled WGS sequence"/>
</dbReference>
<proteinExistence type="predicted"/>
<comment type="caution">
    <text evidence="1">The sequence shown here is derived from an EMBL/GenBank/DDBJ whole genome shotgun (WGS) entry which is preliminary data.</text>
</comment>
<keyword evidence="2" id="KW-1185">Reference proteome</keyword>
<evidence type="ECO:0000313" key="2">
    <source>
        <dbReference type="Proteomes" id="UP001335648"/>
    </source>
</evidence>
<dbReference type="EMBL" id="JAULUE010002052">
    <property type="protein sequence ID" value="KAK5898841.1"/>
    <property type="molecule type" value="Genomic_DNA"/>
</dbReference>